<feature type="compositionally biased region" description="Low complexity" evidence="7">
    <location>
        <begin position="358"/>
        <end position="427"/>
    </location>
</feature>
<dbReference type="InterPro" id="IPR018392">
    <property type="entry name" value="LysM"/>
</dbReference>
<dbReference type="AlphaFoldDB" id="A0A510WU51"/>
<dbReference type="GO" id="GO:0008234">
    <property type="term" value="F:cysteine-type peptidase activity"/>
    <property type="evidence" value="ECO:0007669"/>
    <property type="project" value="UniProtKB-KW"/>
</dbReference>
<protein>
    <submittedName>
        <fullName evidence="11">Hydrolase</fullName>
    </submittedName>
</protein>
<dbReference type="PROSITE" id="PS51935">
    <property type="entry name" value="NLPC_P60"/>
    <property type="match status" value="1"/>
</dbReference>
<sequence length="547" mass="55984">MKKTAKKIVAGTVGAAGLFLASAATAVNADSVHHVVKNDTVWALSQKFGVSIKSIEQLNHIDQNTNMIYVGQNLQIPNKDAQAPKNNTHTYTVQSGDSLWAIAQKFNTSVGHLKQLNGLTSNLIYVGQTLKVDGQAVAQPAKAATPAPAKTVAQPVQQQAPVAKASVASTTQKAAPVQQAQQPSAQSTVKSTPAVQSTVKQAPVVSSVSSQAPALSATQIQPATSSVATSKVAPAVTSSSATTVSSSQAPVSSSASSASVSSSSASQQTVASSSSSQTSVASSVSSAAPASSVSSQSSSKQAVIAANHTTATVKSGDSLYAIAQEYGVSVASLREANPNLGNSLTVGQSLIINNPTKNPAAASSSSQQAQASSASSQQQAPQAREAAAPQARTANNQQAAQSNNNQQQNNNNNNQAAQVSSQAQQSSTTRTGSGNNVVSYAESFIGVPYVYGGTTPSGFDCSGFVQYVYNHFGKSLPRTTTQQENCGTQIPVSQAQPGDLYFWGNKGSAYHVAICVGNGKYIAAPEPGQSVSIGSTQYFQPSFAVRL</sequence>
<dbReference type="SUPFAM" id="SSF54001">
    <property type="entry name" value="Cysteine proteinases"/>
    <property type="match status" value="1"/>
</dbReference>
<keyword evidence="3 8" id="KW-0732">Signal</keyword>
<evidence type="ECO:0000256" key="1">
    <source>
        <dbReference type="ARBA" id="ARBA00007074"/>
    </source>
</evidence>
<dbReference type="InterPro" id="IPR036779">
    <property type="entry name" value="LysM_dom_sf"/>
</dbReference>
<proteinExistence type="inferred from homology"/>
<comment type="caution">
    <text evidence="11">The sequence shown here is derived from an EMBL/GenBank/DDBJ whole genome shotgun (WGS) entry which is preliminary data.</text>
</comment>
<dbReference type="Gene3D" id="3.10.350.10">
    <property type="entry name" value="LysM domain"/>
    <property type="match status" value="3"/>
</dbReference>
<feature type="chain" id="PRO_5022075452" evidence="8">
    <location>
        <begin position="30"/>
        <end position="547"/>
    </location>
</feature>
<dbReference type="Gene3D" id="3.90.1720.10">
    <property type="entry name" value="endopeptidase domain like (from Nostoc punctiforme)"/>
    <property type="match status" value="1"/>
</dbReference>
<evidence type="ECO:0000256" key="3">
    <source>
        <dbReference type="ARBA" id="ARBA00022729"/>
    </source>
</evidence>
<dbReference type="Proteomes" id="UP000321722">
    <property type="component" value="Unassembled WGS sequence"/>
</dbReference>
<dbReference type="Pfam" id="PF01476">
    <property type="entry name" value="LysM"/>
    <property type="match status" value="3"/>
</dbReference>
<name>A0A510WU51_9LACO</name>
<dbReference type="CDD" id="cd00118">
    <property type="entry name" value="LysM"/>
    <property type="match status" value="2"/>
</dbReference>
<feature type="domain" description="NlpC/P60" evidence="10">
    <location>
        <begin position="431"/>
        <end position="547"/>
    </location>
</feature>
<accession>A0A510WU51</accession>
<feature type="signal peptide" evidence="8">
    <location>
        <begin position="1"/>
        <end position="29"/>
    </location>
</feature>
<dbReference type="Pfam" id="PF00877">
    <property type="entry name" value="NLPC_P60"/>
    <property type="match status" value="1"/>
</dbReference>
<evidence type="ECO:0000313" key="11">
    <source>
        <dbReference type="EMBL" id="GEK42131.1"/>
    </source>
</evidence>
<reference evidence="11 12" key="1">
    <citation type="submission" date="2019-07" db="EMBL/GenBank/DDBJ databases">
        <title>Whole genome shotgun sequence of Lactobacillus aviarius subsp. aviarius NBRC 102162.</title>
        <authorList>
            <person name="Hosoyama A."/>
            <person name="Uohara A."/>
            <person name="Ohji S."/>
            <person name="Ichikawa N."/>
        </authorList>
    </citation>
    <scope>NUCLEOTIDE SEQUENCE [LARGE SCALE GENOMIC DNA]</scope>
    <source>
        <strain evidence="11 12">NBRC 102162</strain>
    </source>
</reference>
<dbReference type="GO" id="GO:0006508">
    <property type="term" value="P:proteolysis"/>
    <property type="evidence" value="ECO:0007669"/>
    <property type="project" value="UniProtKB-KW"/>
</dbReference>
<dbReference type="InterPro" id="IPR000064">
    <property type="entry name" value="NLP_P60_dom"/>
</dbReference>
<evidence type="ECO:0000313" key="12">
    <source>
        <dbReference type="Proteomes" id="UP000321722"/>
    </source>
</evidence>
<organism evidence="11 12">
    <name type="scientific">Ligilactobacillus aviarius</name>
    <dbReference type="NCBI Taxonomy" id="1606"/>
    <lineage>
        <taxon>Bacteria</taxon>
        <taxon>Bacillati</taxon>
        <taxon>Bacillota</taxon>
        <taxon>Bacilli</taxon>
        <taxon>Lactobacillales</taxon>
        <taxon>Lactobacillaceae</taxon>
        <taxon>Ligilactobacillus</taxon>
    </lineage>
</organism>
<dbReference type="InterPro" id="IPR038765">
    <property type="entry name" value="Papain-like_cys_pep_sf"/>
</dbReference>
<dbReference type="SMART" id="SM00257">
    <property type="entry name" value="LysM"/>
    <property type="match status" value="3"/>
</dbReference>
<evidence type="ECO:0000259" key="9">
    <source>
        <dbReference type="PROSITE" id="PS51782"/>
    </source>
</evidence>
<evidence type="ECO:0000256" key="6">
    <source>
        <dbReference type="ARBA" id="ARBA00022807"/>
    </source>
</evidence>
<evidence type="ECO:0000256" key="2">
    <source>
        <dbReference type="ARBA" id="ARBA00022670"/>
    </source>
</evidence>
<feature type="domain" description="LysM" evidence="9">
    <location>
        <begin position="309"/>
        <end position="352"/>
    </location>
</feature>
<keyword evidence="6" id="KW-0788">Thiol protease</keyword>
<evidence type="ECO:0000259" key="10">
    <source>
        <dbReference type="PROSITE" id="PS51935"/>
    </source>
</evidence>
<evidence type="ECO:0000256" key="5">
    <source>
        <dbReference type="ARBA" id="ARBA00022801"/>
    </source>
</evidence>
<dbReference type="PANTHER" id="PTHR47053">
    <property type="entry name" value="MUREIN DD-ENDOPEPTIDASE MEPH-RELATED"/>
    <property type="match status" value="1"/>
</dbReference>
<dbReference type="PANTHER" id="PTHR47053:SF1">
    <property type="entry name" value="MUREIN DD-ENDOPEPTIDASE MEPH-RELATED"/>
    <property type="match status" value="1"/>
</dbReference>
<comment type="similarity">
    <text evidence="1">Belongs to the peptidase C40 family.</text>
</comment>
<keyword evidence="5 11" id="KW-0378">Hydrolase</keyword>
<keyword evidence="2" id="KW-0645">Protease</keyword>
<dbReference type="PROSITE" id="PS51782">
    <property type="entry name" value="LYSM"/>
    <property type="match status" value="3"/>
</dbReference>
<feature type="region of interest" description="Disordered" evidence="7">
    <location>
        <begin position="355"/>
        <end position="435"/>
    </location>
</feature>
<evidence type="ECO:0000256" key="7">
    <source>
        <dbReference type="SAM" id="MobiDB-lite"/>
    </source>
</evidence>
<keyword evidence="12" id="KW-1185">Reference proteome</keyword>
<keyword evidence="4" id="KW-0677">Repeat</keyword>
<gene>
    <name evidence="11" type="ORF">LAV01_09630</name>
</gene>
<dbReference type="GeneID" id="79064270"/>
<evidence type="ECO:0000256" key="4">
    <source>
        <dbReference type="ARBA" id="ARBA00022737"/>
    </source>
</evidence>
<dbReference type="InterPro" id="IPR051202">
    <property type="entry name" value="Peptidase_C40"/>
</dbReference>
<dbReference type="SUPFAM" id="SSF54106">
    <property type="entry name" value="LysM domain"/>
    <property type="match status" value="3"/>
</dbReference>
<dbReference type="RefSeq" id="WP_057827025.1">
    <property type="nucleotide sequence ID" value="NZ_BAAACL010000005.1"/>
</dbReference>
<evidence type="ECO:0000256" key="8">
    <source>
        <dbReference type="SAM" id="SignalP"/>
    </source>
</evidence>
<feature type="domain" description="LysM" evidence="9">
    <location>
        <begin position="89"/>
        <end position="132"/>
    </location>
</feature>
<feature type="region of interest" description="Disordered" evidence="7">
    <location>
        <begin position="238"/>
        <end position="260"/>
    </location>
</feature>
<feature type="domain" description="LysM" evidence="9">
    <location>
        <begin position="31"/>
        <end position="76"/>
    </location>
</feature>
<dbReference type="EMBL" id="BJUI01000012">
    <property type="protein sequence ID" value="GEK42131.1"/>
    <property type="molecule type" value="Genomic_DNA"/>
</dbReference>